<protein>
    <submittedName>
        <fullName evidence="1">Uncharacterized protein</fullName>
    </submittedName>
</protein>
<reference evidence="1" key="1">
    <citation type="submission" date="2021-03" db="EMBL/GenBank/DDBJ databases">
        <title>Chromosome level genome of the anhydrobiotic midge Polypedilum vanderplanki.</title>
        <authorList>
            <person name="Yoshida Y."/>
            <person name="Kikawada T."/>
            <person name="Gusev O."/>
        </authorList>
    </citation>
    <scope>NUCLEOTIDE SEQUENCE</scope>
    <source>
        <strain evidence="1">NIAS01</strain>
        <tissue evidence="1">Whole body or cell culture</tissue>
    </source>
</reference>
<evidence type="ECO:0000313" key="1">
    <source>
        <dbReference type="EMBL" id="KAG5673121.1"/>
    </source>
</evidence>
<name>A0A9J6BTA7_POLVA</name>
<dbReference type="EMBL" id="JADBJN010000003">
    <property type="protein sequence ID" value="KAG5673121.1"/>
    <property type="molecule type" value="Genomic_DNA"/>
</dbReference>
<dbReference type="Proteomes" id="UP001107558">
    <property type="component" value="Chromosome 3"/>
</dbReference>
<accession>A0A9J6BTA7</accession>
<proteinExistence type="predicted"/>
<comment type="caution">
    <text evidence="1">The sequence shown here is derived from an EMBL/GenBank/DDBJ whole genome shotgun (WGS) entry which is preliminary data.</text>
</comment>
<dbReference type="AlphaFoldDB" id="A0A9J6BTA7"/>
<keyword evidence="2" id="KW-1185">Reference proteome</keyword>
<evidence type="ECO:0000313" key="2">
    <source>
        <dbReference type="Proteomes" id="UP001107558"/>
    </source>
</evidence>
<organism evidence="1 2">
    <name type="scientific">Polypedilum vanderplanki</name>
    <name type="common">Sleeping chironomid midge</name>
    <dbReference type="NCBI Taxonomy" id="319348"/>
    <lineage>
        <taxon>Eukaryota</taxon>
        <taxon>Metazoa</taxon>
        <taxon>Ecdysozoa</taxon>
        <taxon>Arthropoda</taxon>
        <taxon>Hexapoda</taxon>
        <taxon>Insecta</taxon>
        <taxon>Pterygota</taxon>
        <taxon>Neoptera</taxon>
        <taxon>Endopterygota</taxon>
        <taxon>Diptera</taxon>
        <taxon>Nematocera</taxon>
        <taxon>Chironomoidea</taxon>
        <taxon>Chironomidae</taxon>
        <taxon>Chironominae</taxon>
        <taxon>Polypedilum</taxon>
        <taxon>Polypedilum</taxon>
    </lineage>
</organism>
<sequence>MDIHYINLLQKNRELNDFYYKNYDAIYNEKQRQANEAADDFRLNQNLVLKNLIDDLNDKLQFFKLCTKDLGLELLNLKKNLISMEDVATEQESILNDPKKKQFNLEIEREVNIRIHEMRENFIKKYNELKDFKEKYINDSKMIENSHLKIMDLQQNLKLKQSQLNKITCCINESKDKIKPNSCISDNDFDKLQKHRQCILKNCDQIRKNVNCIKSEIDKTHKEINIIKKLFKSSLKIINSYKNWTKDQISKKRLTYFYLVFNSDNKK</sequence>
<gene>
    <name evidence="1" type="ORF">PVAND_003195</name>
</gene>